<dbReference type="RefSeq" id="WP_345356940.1">
    <property type="nucleotide sequence ID" value="NZ_BAABII010000003.1"/>
</dbReference>
<accession>A0ABV4CT43</accession>
<reference evidence="1 2" key="1">
    <citation type="submission" date="2024-08" db="EMBL/GenBank/DDBJ databases">
        <title>Genome mining of Saccharopolyspora cebuensis PGLac3 from Nigerian medicinal plant.</title>
        <authorList>
            <person name="Ezeobiora C.E."/>
            <person name="Igbokwe N.H."/>
            <person name="Amin D.H."/>
            <person name="Mendie U.E."/>
        </authorList>
    </citation>
    <scope>NUCLEOTIDE SEQUENCE [LARGE SCALE GENOMIC DNA]</scope>
    <source>
        <strain evidence="1 2">PGLac3</strain>
    </source>
</reference>
<protein>
    <submittedName>
        <fullName evidence="1">DUF6506 family protein</fullName>
    </submittedName>
</protein>
<keyword evidence="2" id="KW-1185">Reference proteome</keyword>
<dbReference type="Pfam" id="PF20116">
    <property type="entry name" value="DUF6506"/>
    <property type="match status" value="1"/>
</dbReference>
<gene>
    <name evidence="1" type="ORF">AB8O55_28625</name>
</gene>
<evidence type="ECO:0000313" key="2">
    <source>
        <dbReference type="Proteomes" id="UP001564626"/>
    </source>
</evidence>
<organism evidence="1 2">
    <name type="scientific">Saccharopolyspora cebuensis</name>
    <dbReference type="NCBI Taxonomy" id="418759"/>
    <lineage>
        <taxon>Bacteria</taxon>
        <taxon>Bacillati</taxon>
        <taxon>Actinomycetota</taxon>
        <taxon>Actinomycetes</taxon>
        <taxon>Pseudonocardiales</taxon>
        <taxon>Pseudonocardiaceae</taxon>
        <taxon>Saccharopolyspora</taxon>
    </lineage>
</organism>
<dbReference type="InterPro" id="IPR045441">
    <property type="entry name" value="DUF6506"/>
</dbReference>
<evidence type="ECO:0000313" key="1">
    <source>
        <dbReference type="EMBL" id="MEY8043392.1"/>
    </source>
</evidence>
<dbReference type="EMBL" id="JBGEHV010000092">
    <property type="protein sequence ID" value="MEY8043392.1"/>
    <property type="molecule type" value="Genomic_DNA"/>
</dbReference>
<sequence>MPFHNWGFLYLGTGSEDPATDRAVIDTGGLTTTVVAVPDHGSAVRVAQELVAAGAQSIELCGGFGPKVVAEVAAALEGKVPVGGVTYGVESVHALAALFPRDE</sequence>
<dbReference type="Proteomes" id="UP001564626">
    <property type="component" value="Unassembled WGS sequence"/>
</dbReference>
<comment type="caution">
    <text evidence="1">The sequence shown here is derived from an EMBL/GenBank/DDBJ whole genome shotgun (WGS) entry which is preliminary data.</text>
</comment>
<proteinExistence type="predicted"/>
<name>A0ABV4CT43_9PSEU</name>